<dbReference type="EMBL" id="CP047895">
    <property type="protein sequence ID" value="QHL91402.1"/>
    <property type="molecule type" value="Genomic_DNA"/>
</dbReference>
<dbReference type="RefSeq" id="WP_160593332.1">
    <property type="nucleotide sequence ID" value="NZ_CP047895.1"/>
</dbReference>
<name>A0A7Z2NX71_9SPHN</name>
<gene>
    <name evidence="2" type="ORF">GVO57_12010</name>
</gene>
<dbReference type="AlphaFoldDB" id="A0A7Z2NX71"/>
<reference evidence="2 3" key="1">
    <citation type="submission" date="2020-01" db="EMBL/GenBank/DDBJ databases">
        <title>Sphingomonas sp. C33 whole genome sequece.</title>
        <authorList>
            <person name="Park C."/>
        </authorList>
    </citation>
    <scope>NUCLEOTIDE SEQUENCE [LARGE SCALE GENOMIC DNA]</scope>
    <source>
        <strain evidence="2 3">C33</strain>
    </source>
</reference>
<dbReference type="KEGG" id="schy:GVO57_12010"/>
<evidence type="ECO:0000256" key="1">
    <source>
        <dbReference type="SAM" id="MobiDB-lite"/>
    </source>
</evidence>
<keyword evidence="3" id="KW-1185">Reference proteome</keyword>
<sequence length="69" mass="7543">MNKGSAAAMSLPEDVTENPAVQARRCRKLASNMTNQSDIDLLEHMADEYDLQADAASGSSAQYSQRPER</sequence>
<accession>A0A7Z2NX71</accession>
<evidence type="ECO:0000313" key="3">
    <source>
        <dbReference type="Proteomes" id="UP000464468"/>
    </source>
</evidence>
<dbReference type="Proteomes" id="UP000464468">
    <property type="component" value="Chromosome"/>
</dbReference>
<feature type="region of interest" description="Disordered" evidence="1">
    <location>
        <begin position="1"/>
        <end position="21"/>
    </location>
</feature>
<evidence type="ECO:0000313" key="2">
    <source>
        <dbReference type="EMBL" id="QHL91402.1"/>
    </source>
</evidence>
<organism evidence="2 3">
    <name type="scientific">Sphingomonas changnyeongensis</name>
    <dbReference type="NCBI Taxonomy" id="2698679"/>
    <lineage>
        <taxon>Bacteria</taxon>
        <taxon>Pseudomonadati</taxon>
        <taxon>Pseudomonadota</taxon>
        <taxon>Alphaproteobacteria</taxon>
        <taxon>Sphingomonadales</taxon>
        <taxon>Sphingomonadaceae</taxon>
        <taxon>Sphingomonas</taxon>
    </lineage>
</organism>
<proteinExistence type="predicted"/>
<protein>
    <submittedName>
        <fullName evidence="2">Uncharacterized protein</fullName>
    </submittedName>
</protein>